<dbReference type="InterPro" id="IPR015421">
    <property type="entry name" value="PyrdxlP-dep_Trfase_major"/>
</dbReference>
<evidence type="ECO:0000256" key="1">
    <source>
        <dbReference type="ARBA" id="ARBA00001933"/>
    </source>
</evidence>
<evidence type="ECO:0000256" key="3">
    <source>
        <dbReference type="RuleBase" id="RU003560"/>
    </source>
</evidence>
<accession>A0A2S8GJR5</accession>
<dbReference type="InterPro" id="IPR015422">
    <property type="entry name" value="PyrdxlP-dep_Trfase_small"/>
</dbReference>
<dbReference type="InterPro" id="IPR049704">
    <property type="entry name" value="Aminotrans_3_PPA_site"/>
</dbReference>
<keyword evidence="4" id="KW-0808">Transferase</keyword>
<dbReference type="GO" id="GO:0008483">
    <property type="term" value="F:transaminase activity"/>
    <property type="evidence" value="ECO:0007669"/>
    <property type="project" value="UniProtKB-KW"/>
</dbReference>
<reference evidence="4 5" key="1">
    <citation type="submission" date="2018-02" db="EMBL/GenBank/DDBJ databases">
        <title>Comparative genomes isolates from brazilian mangrove.</title>
        <authorList>
            <person name="Araujo J.E."/>
            <person name="Taketani R.G."/>
            <person name="Silva M.C.P."/>
            <person name="Loureco M.V."/>
            <person name="Andreote F.D."/>
        </authorList>
    </citation>
    <scope>NUCLEOTIDE SEQUENCE [LARGE SCALE GENOMIC DNA]</scope>
    <source>
        <strain evidence="4 5">Nap-Phe MGV</strain>
    </source>
</reference>
<dbReference type="AlphaFoldDB" id="A0A2S8GJR5"/>
<sequence length="490" mass="53597">MRQVPNSSLVVFTILRLLPAPTPLTTAPTKRHTAMNGGNAMTGMISKTDSSGAALSAKTLERGRKSIAGGDSSTMRVLPYHIPLVADRGEGCRLWDVDGNEYIDLNMAYGPLLLGHRPKQVIEAVYRQISEQGSQLGFPTEVTIRVAEKLKQLFPSIELLRFANSGTEACASAIRLARTYTGRKKLIMFEGHYHGWSEAVFTKYHAPLDMLPECGYGPAIPGTTGMTDALDDVITCQWNDLDALERCLAEHGDEAAAVIMEPISGNAGLLMPRDGYLQTVREMIHDKGGLLIFDEVITGMRVSPGGAQEHYMVSPDITVVSKAMGGGYPVGSFGASAEIMSCITNGPLFHGGVFSGNAVVMSAAEAVLDTVLADKENIYAHLHAIADQLAGGIADIYNRLNIPAQVYHLGPLLAGLITKEEVEGLYNYRDVRRHCDFDRYIQFQHHMQRSGVYFHPNEFEPMFLSTAHTSADIDEVLERWEDGARQCLVR</sequence>
<dbReference type="SUPFAM" id="SSF53383">
    <property type="entry name" value="PLP-dependent transferases"/>
    <property type="match status" value="1"/>
</dbReference>
<dbReference type="EMBL" id="PUHZ01000020">
    <property type="protein sequence ID" value="PQO44274.1"/>
    <property type="molecule type" value="Genomic_DNA"/>
</dbReference>
<evidence type="ECO:0000256" key="2">
    <source>
        <dbReference type="ARBA" id="ARBA00022898"/>
    </source>
</evidence>
<dbReference type="Proteomes" id="UP000237819">
    <property type="component" value="Unassembled WGS sequence"/>
</dbReference>
<dbReference type="PANTHER" id="PTHR43713">
    <property type="entry name" value="GLUTAMATE-1-SEMIALDEHYDE 2,1-AMINOMUTASE"/>
    <property type="match status" value="1"/>
</dbReference>
<keyword evidence="4" id="KW-0032">Aminotransferase</keyword>
<dbReference type="Gene3D" id="3.90.1150.10">
    <property type="entry name" value="Aspartate Aminotransferase, domain 1"/>
    <property type="match status" value="1"/>
</dbReference>
<dbReference type="CDD" id="cd00610">
    <property type="entry name" value="OAT_like"/>
    <property type="match status" value="1"/>
</dbReference>
<dbReference type="PANTHER" id="PTHR43713:SF3">
    <property type="entry name" value="GLUTAMATE-1-SEMIALDEHYDE 2,1-AMINOMUTASE 1, CHLOROPLASTIC-RELATED"/>
    <property type="match status" value="1"/>
</dbReference>
<organism evidence="4 5">
    <name type="scientific">Blastopirellula marina</name>
    <dbReference type="NCBI Taxonomy" id="124"/>
    <lineage>
        <taxon>Bacteria</taxon>
        <taxon>Pseudomonadati</taxon>
        <taxon>Planctomycetota</taxon>
        <taxon>Planctomycetia</taxon>
        <taxon>Pirellulales</taxon>
        <taxon>Pirellulaceae</taxon>
        <taxon>Blastopirellula</taxon>
    </lineage>
</organism>
<keyword evidence="2 3" id="KW-0663">Pyridoxal phosphate</keyword>
<comment type="cofactor">
    <cofactor evidence="1">
        <name>pyridoxal 5'-phosphate</name>
        <dbReference type="ChEBI" id="CHEBI:597326"/>
    </cofactor>
</comment>
<dbReference type="GO" id="GO:0030170">
    <property type="term" value="F:pyridoxal phosphate binding"/>
    <property type="evidence" value="ECO:0007669"/>
    <property type="project" value="InterPro"/>
</dbReference>
<dbReference type="InterPro" id="IPR005814">
    <property type="entry name" value="Aminotrans_3"/>
</dbReference>
<dbReference type="InterPro" id="IPR015424">
    <property type="entry name" value="PyrdxlP-dep_Trfase"/>
</dbReference>
<gene>
    <name evidence="4" type="ORF">C5Y93_20140</name>
</gene>
<comment type="caution">
    <text evidence="4">The sequence shown here is derived from an EMBL/GenBank/DDBJ whole genome shotgun (WGS) entry which is preliminary data.</text>
</comment>
<dbReference type="Pfam" id="PF00202">
    <property type="entry name" value="Aminotran_3"/>
    <property type="match status" value="1"/>
</dbReference>
<comment type="similarity">
    <text evidence="3">Belongs to the class-III pyridoxal-phosphate-dependent aminotransferase family.</text>
</comment>
<protein>
    <submittedName>
        <fullName evidence="4">Aspartate aminotransferase family protein</fullName>
    </submittedName>
</protein>
<dbReference type="PROSITE" id="PS00600">
    <property type="entry name" value="AA_TRANSFER_CLASS_3"/>
    <property type="match status" value="1"/>
</dbReference>
<evidence type="ECO:0000313" key="5">
    <source>
        <dbReference type="Proteomes" id="UP000237819"/>
    </source>
</evidence>
<proteinExistence type="inferred from homology"/>
<dbReference type="Gene3D" id="3.40.640.10">
    <property type="entry name" value="Type I PLP-dependent aspartate aminotransferase-like (Major domain)"/>
    <property type="match status" value="1"/>
</dbReference>
<evidence type="ECO:0000313" key="4">
    <source>
        <dbReference type="EMBL" id="PQO44274.1"/>
    </source>
</evidence>
<name>A0A2S8GJR5_9BACT</name>